<organism evidence="1">
    <name type="scientific">marine sediment metagenome</name>
    <dbReference type="NCBI Taxonomy" id="412755"/>
    <lineage>
        <taxon>unclassified sequences</taxon>
        <taxon>metagenomes</taxon>
        <taxon>ecological metagenomes</taxon>
    </lineage>
</organism>
<comment type="caution">
    <text evidence="1">The sequence shown here is derived from an EMBL/GenBank/DDBJ whole genome shotgun (WGS) entry which is preliminary data.</text>
</comment>
<protein>
    <submittedName>
        <fullName evidence="1">Uncharacterized protein</fullName>
    </submittedName>
</protein>
<feature type="non-terminal residue" evidence="1">
    <location>
        <position position="1"/>
    </location>
</feature>
<dbReference type="AlphaFoldDB" id="A0A0F9FSD9"/>
<sequence>GTMLTSTAKKHKDTKPVPGVRFYFEPGLLVRSK</sequence>
<name>A0A0F9FSD9_9ZZZZ</name>
<proteinExistence type="predicted"/>
<reference evidence="1" key="1">
    <citation type="journal article" date="2015" name="Nature">
        <title>Complex archaea that bridge the gap between prokaryotes and eukaryotes.</title>
        <authorList>
            <person name="Spang A."/>
            <person name="Saw J.H."/>
            <person name="Jorgensen S.L."/>
            <person name="Zaremba-Niedzwiedzka K."/>
            <person name="Martijn J."/>
            <person name="Lind A.E."/>
            <person name="van Eijk R."/>
            <person name="Schleper C."/>
            <person name="Guy L."/>
            <person name="Ettema T.J."/>
        </authorList>
    </citation>
    <scope>NUCLEOTIDE SEQUENCE</scope>
</reference>
<gene>
    <name evidence="1" type="ORF">LCGC14_1914960</name>
</gene>
<evidence type="ECO:0000313" key="1">
    <source>
        <dbReference type="EMBL" id="KKL89409.1"/>
    </source>
</evidence>
<dbReference type="EMBL" id="LAZR01020294">
    <property type="protein sequence ID" value="KKL89409.1"/>
    <property type="molecule type" value="Genomic_DNA"/>
</dbReference>
<accession>A0A0F9FSD9</accession>